<accession>Q8MRK0</accession>
<dbReference type="AGR" id="FB:FBgn0000721"/>
<protein>
    <submittedName>
        <fullName evidence="1">GM08338p</fullName>
    </submittedName>
</protein>
<dbReference type="EMBL" id="AY119561">
    <property type="protein sequence ID" value="AAM50215.1"/>
    <property type="molecule type" value="mRNA"/>
</dbReference>
<evidence type="ECO:0000313" key="1">
    <source>
        <dbReference type="EMBL" id="AAM50215.1"/>
    </source>
</evidence>
<evidence type="ECO:0000313" key="2">
    <source>
        <dbReference type="FlyBase" id="FBgn0000721"/>
    </source>
</evidence>
<gene>
    <name evidence="2" type="primary">for</name>
    <name evidence="2" type="ORF">CG10033</name>
</gene>
<dbReference type="OrthoDB" id="63267at2759"/>
<dbReference type="AlphaFoldDB" id="Q8MRK0"/>
<dbReference type="UCSC" id="CG10033-RA">
    <property type="organism name" value="d. melanogaster"/>
</dbReference>
<name>Q8MRK0_DROME</name>
<proteinExistence type="evidence at transcript level"/>
<dbReference type="FlyBase" id="FBgn0000721">
    <property type="gene designation" value="for"/>
</dbReference>
<reference evidence="1" key="1">
    <citation type="submission" date="2002-06" db="EMBL/GenBank/DDBJ databases">
        <authorList>
            <person name="Stapleton M."/>
            <person name="Brokstein P."/>
            <person name="Hong L."/>
            <person name="Agbayani A."/>
            <person name="Carlson J."/>
            <person name="Champe M."/>
            <person name="Chavez C."/>
            <person name="Dorsett V."/>
            <person name="Dresnek D."/>
            <person name="Farfan D."/>
            <person name="Frise E."/>
            <person name="George R."/>
            <person name="Gonzalez M."/>
            <person name="Guarin H."/>
            <person name="Kronmiller B."/>
            <person name="Li P."/>
            <person name="Liao G."/>
            <person name="Miranda A."/>
            <person name="Mungall C.J."/>
            <person name="Nunoo J."/>
            <person name="Pacleb J."/>
            <person name="Paragas V."/>
            <person name="Park S."/>
            <person name="Patel S."/>
            <person name="Phouanenavong S."/>
            <person name="Wan K."/>
            <person name="Yu C."/>
            <person name="Lewis S.E."/>
            <person name="Rubin G.M."/>
            <person name="Celniker S."/>
        </authorList>
    </citation>
    <scope>NUCLEOTIDE SEQUENCE</scope>
</reference>
<sequence>MQSTINFMENHLLAARSLCLFRTSADEFSVLNLTLFSPSFQLIL</sequence>
<organism evidence="1">
    <name type="scientific">Drosophila melanogaster</name>
    <name type="common">Fruit fly</name>
    <dbReference type="NCBI Taxonomy" id="7227"/>
    <lineage>
        <taxon>Eukaryota</taxon>
        <taxon>Metazoa</taxon>
        <taxon>Ecdysozoa</taxon>
        <taxon>Arthropoda</taxon>
        <taxon>Hexapoda</taxon>
        <taxon>Insecta</taxon>
        <taxon>Pterygota</taxon>
        <taxon>Neoptera</taxon>
        <taxon>Endopterygota</taxon>
        <taxon>Diptera</taxon>
        <taxon>Brachycera</taxon>
        <taxon>Muscomorpha</taxon>
        <taxon>Ephydroidea</taxon>
        <taxon>Drosophilidae</taxon>
        <taxon>Drosophila</taxon>
        <taxon>Sophophora</taxon>
    </lineage>
</organism>